<keyword evidence="2" id="KW-1185">Reference proteome</keyword>
<accession>A0ABQ6G3J6</accession>
<sequence length="144" mass="16655">MLSLDLTDTGFDASVLSEFRTRLVEHHAEELLLETMLTLFHQKGWLKARGRRRTDSTHVLAKIRALNRVLCVWKAMRAALNSLAVAAPDWLQAHSHPEWVERYGPRSEESNHERMLPFIHTNECMLITTYYSATMFGSHGEKHQ</sequence>
<proteinExistence type="predicted"/>
<dbReference type="EMBL" id="BSRI01000002">
    <property type="protein sequence ID" value="GLV59198.1"/>
    <property type="molecule type" value="Genomic_DNA"/>
</dbReference>
<evidence type="ECO:0008006" key="3">
    <source>
        <dbReference type="Google" id="ProtNLM"/>
    </source>
</evidence>
<comment type="caution">
    <text evidence="1">The sequence shown here is derived from an EMBL/GenBank/DDBJ whole genome shotgun (WGS) entry which is preliminary data.</text>
</comment>
<protein>
    <recommendedName>
        <fullName evidence="3">Tn3 transposase DDE domain-containing protein</fullName>
    </recommendedName>
</protein>
<reference evidence="1 2" key="1">
    <citation type="submission" date="2023-02" db="EMBL/GenBank/DDBJ databases">
        <title>Dictyobacter halimunensis sp. nov., a new member of the class Ktedonobacteria from forest soil in a geothermal area.</title>
        <authorList>
            <person name="Rachmania M.K."/>
            <person name="Ningsih F."/>
            <person name="Sakai Y."/>
            <person name="Yabe S."/>
            <person name="Yokota A."/>
            <person name="Sjamsuridzal W."/>
        </authorList>
    </citation>
    <scope>NUCLEOTIDE SEQUENCE [LARGE SCALE GENOMIC DNA]</scope>
    <source>
        <strain evidence="1 2">S3.2.2.5</strain>
    </source>
</reference>
<evidence type="ECO:0000313" key="1">
    <source>
        <dbReference type="EMBL" id="GLV59198.1"/>
    </source>
</evidence>
<name>A0ABQ6G3J6_9CHLR</name>
<dbReference type="Proteomes" id="UP001344906">
    <property type="component" value="Unassembled WGS sequence"/>
</dbReference>
<gene>
    <name evidence="1" type="ORF">KDH_60260</name>
</gene>
<organism evidence="1 2">
    <name type="scientific">Dictyobacter halimunensis</name>
    <dbReference type="NCBI Taxonomy" id="3026934"/>
    <lineage>
        <taxon>Bacteria</taxon>
        <taxon>Bacillati</taxon>
        <taxon>Chloroflexota</taxon>
        <taxon>Ktedonobacteria</taxon>
        <taxon>Ktedonobacterales</taxon>
        <taxon>Dictyobacteraceae</taxon>
        <taxon>Dictyobacter</taxon>
    </lineage>
</organism>
<evidence type="ECO:0000313" key="2">
    <source>
        <dbReference type="Proteomes" id="UP001344906"/>
    </source>
</evidence>